<evidence type="ECO:0000313" key="1">
    <source>
        <dbReference type="EMBL" id="KAK2180881.1"/>
    </source>
</evidence>
<organism evidence="1 2">
    <name type="scientific">Ridgeia piscesae</name>
    <name type="common">Tubeworm</name>
    <dbReference type="NCBI Taxonomy" id="27915"/>
    <lineage>
        <taxon>Eukaryota</taxon>
        <taxon>Metazoa</taxon>
        <taxon>Spiralia</taxon>
        <taxon>Lophotrochozoa</taxon>
        <taxon>Annelida</taxon>
        <taxon>Polychaeta</taxon>
        <taxon>Sedentaria</taxon>
        <taxon>Canalipalpata</taxon>
        <taxon>Sabellida</taxon>
        <taxon>Siboglinidae</taxon>
        <taxon>Ridgeia</taxon>
    </lineage>
</organism>
<keyword evidence="2" id="KW-1185">Reference proteome</keyword>
<dbReference type="AlphaFoldDB" id="A0AAD9NU83"/>
<dbReference type="PROSITE" id="PS51421">
    <property type="entry name" value="RAS"/>
    <property type="match status" value="1"/>
</dbReference>
<gene>
    <name evidence="1" type="ORF">NP493_422g00012</name>
</gene>
<dbReference type="Gene3D" id="3.40.50.300">
    <property type="entry name" value="P-loop containing nucleotide triphosphate hydrolases"/>
    <property type="match status" value="1"/>
</dbReference>
<dbReference type="GO" id="GO:0005525">
    <property type="term" value="F:GTP binding"/>
    <property type="evidence" value="ECO:0007669"/>
    <property type="project" value="InterPro"/>
</dbReference>
<proteinExistence type="predicted"/>
<dbReference type="EMBL" id="JAODUO010000421">
    <property type="protein sequence ID" value="KAK2180881.1"/>
    <property type="molecule type" value="Genomic_DNA"/>
</dbReference>
<evidence type="ECO:0000313" key="2">
    <source>
        <dbReference type="Proteomes" id="UP001209878"/>
    </source>
</evidence>
<name>A0AAD9NU83_RIDPI</name>
<reference evidence="1" key="1">
    <citation type="journal article" date="2023" name="Mol. Biol. Evol.">
        <title>Third-Generation Sequencing Reveals the Adaptive Role of the Epigenome in Three Deep-Sea Polychaetes.</title>
        <authorList>
            <person name="Perez M."/>
            <person name="Aroh O."/>
            <person name="Sun Y."/>
            <person name="Lan Y."/>
            <person name="Juniper S.K."/>
            <person name="Young C.R."/>
            <person name="Angers B."/>
            <person name="Qian P.Y."/>
        </authorList>
    </citation>
    <scope>NUCLEOTIDE SEQUENCE</scope>
    <source>
        <strain evidence="1">R07B-5</strain>
    </source>
</reference>
<dbReference type="InterPro" id="IPR001806">
    <property type="entry name" value="Small_GTPase"/>
</dbReference>
<dbReference type="GO" id="GO:0003924">
    <property type="term" value="F:GTPase activity"/>
    <property type="evidence" value="ECO:0007669"/>
    <property type="project" value="InterPro"/>
</dbReference>
<protein>
    <submittedName>
        <fullName evidence="1">Uncharacterized protein</fullName>
    </submittedName>
</protein>
<accession>A0AAD9NU83</accession>
<dbReference type="Proteomes" id="UP001209878">
    <property type="component" value="Unassembled WGS sequence"/>
</dbReference>
<sequence length="95" mass="11453">MRRMNIANNNAFIVVFSVDDQQSFQQALDIADNINRTKHERCLKYRRRTLFVGILNKMLHVTAHPPIPHWMAKWLFRKWFFGKSDKTHFKTTYNT</sequence>
<dbReference type="InterPro" id="IPR027417">
    <property type="entry name" value="P-loop_NTPase"/>
</dbReference>
<comment type="caution">
    <text evidence="1">The sequence shown here is derived from an EMBL/GenBank/DDBJ whole genome shotgun (WGS) entry which is preliminary data.</text>
</comment>